<comment type="caution">
    <text evidence="2">The sequence shown here is derived from an EMBL/GenBank/DDBJ whole genome shotgun (WGS) entry which is preliminary data.</text>
</comment>
<dbReference type="SMART" id="SM00642">
    <property type="entry name" value="Aamy"/>
    <property type="match status" value="1"/>
</dbReference>
<dbReference type="Proteomes" id="UP001623660">
    <property type="component" value="Unassembled WGS sequence"/>
</dbReference>
<dbReference type="InterPro" id="IPR017853">
    <property type="entry name" value="GH"/>
</dbReference>
<accession>A0ABW8SKW3</accession>
<dbReference type="Gene3D" id="2.60.40.1180">
    <property type="entry name" value="Golgi alpha-mannosidase II"/>
    <property type="match status" value="1"/>
</dbReference>
<organism evidence="2 3">
    <name type="scientific">Candidatus Clostridium eludens</name>
    <dbReference type="NCBI Taxonomy" id="3381663"/>
    <lineage>
        <taxon>Bacteria</taxon>
        <taxon>Bacillati</taxon>
        <taxon>Bacillota</taxon>
        <taxon>Clostridia</taxon>
        <taxon>Eubacteriales</taxon>
        <taxon>Clostridiaceae</taxon>
        <taxon>Clostridium</taxon>
    </lineage>
</organism>
<dbReference type="RefSeq" id="WP_406792515.1">
    <property type="nucleotide sequence ID" value="NZ_JBJHZX010000017.1"/>
</dbReference>
<gene>
    <name evidence="2" type="ORF">ACJDU8_12705</name>
</gene>
<dbReference type="CDD" id="cd11333">
    <property type="entry name" value="AmyAc_SI_OligoGlu_DGase"/>
    <property type="match status" value="1"/>
</dbReference>
<evidence type="ECO:0000259" key="1">
    <source>
        <dbReference type="SMART" id="SM00642"/>
    </source>
</evidence>
<dbReference type="Pfam" id="PF00128">
    <property type="entry name" value="Alpha-amylase"/>
    <property type="match status" value="1"/>
</dbReference>
<dbReference type="InterPro" id="IPR013780">
    <property type="entry name" value="Glyco_hydro_b"/>
</dbReference>
<sequence length="559" mass="66571">MERFWWKEAVFYEIYIRSFMDSTGDGIGDLKGIISKLDYLRDLGIDAIWISPMYKSPNCDNGYDISDYMDISREFGTLDDFYELLRQVHVRDMKLIIDLVINHTSDLHPWFIESRKCKNNSKRNFYIWKQGVKNAEPSNWKSIFGGSVWEYDRNTEEYYFHLFSKNQPDLNWENSKMREKIYDMINWWLERGVDGFRIDAISHIKKDMLDKRIPDVKGERYADAFEKYTNVQGIFYYLKELKERTFDRYSIVTVGEANGVTAEQAPLWVNEEDGIFNMIFQFELLNLFELKSYCKMNILDIKKILSKWQKVLENKGWNALFIENHDLPRIVSILGDEGQHLRESATCIAAMYFFMKGTPFIYQGQEIGMTNIKLKNIEEYDDIKSRNFYYDKLKEGMSKEEILKILWASSRDNSRSPMQWNNTKNAGFTSGVPWFSVNENHRKINVENELREPDSILNFYKRMIRIRKEHKVFIYGGYELILKDDDKVYAYIRSLESEKAIVICNLSREEVLYKYDKIKLKLSNLLLGNYDVNEESCITEFILKPYETRIYKLDCLEEI</sequence>
<reference evidence="2 3" key="1">
    <citation type="submission" date="2024-11" db="EMBL/GenBank/DDBJ databases">
        <authorList>
            <person name="Heng Y.C."/>
            <person name="Lim A.C.H."/>
            <person name="Lee J.K.Y."/>
            <person name="Kittelmann S."/>
        </authorList>
    </citation>
    <scope>NUCLEOTIDE SEQUENCE [LARGE SCALE GENOMIC DNA]</scope>
    <source>
        <strain evidence="2 3">WILCCON 0269</strain>
    </source>
</reference>
<name>A0ABW8SKW3_9CLOT</name>
<keyword evidence="2" id="KW-0378">Hydrolase</keyword>
<dbReference type="SUPFAM" id="SSF51445">
    <property type="entry name" value="(Trans)glycosidases"/>
    <property type="match status" value="1"/>
</dbReference>
<dbReference type="GO" id="GO:0016798">
    <property type="term" value="F:hydrolase activity, acting on glycosyl bonds"/>
    <property type="evidence" value="ECO:0007669"/>
    <property type="project" value="UniProtKB-KW"/>
</dbReference>
<evidence type="ECO:0000313" key="2">
    <source>
        <dbReference type="EMBL" id="MFL0196408.1"/>
    </source>
</evidence>
<dbReference type="EMBL" id="JBJHZX010000017">
    <property type="protein sequence ID" value="MFL0196408.1"/>
    <property type="molecule type" value="Genomic_DNA"/>
</dbReference>
<dbReference type="PANTHER" id="PTHR10357">
    <property type="entry name" value="ALPHA-AMYLASE FAMILY MEMBER"/>
    <property type="match status" value="1"/>
</dbReference>
<dbReference type="NCBIfam" id="NF008183">
    <property type="entry name" value="PRK10933.1"/>
    <property type="match status" value="1"/>
</dbReference>
<protein>
    <submittedName>
        <fullName evidence="2">Alpha-glucosidase</fullName>
        <ecNumber evidence="2">3.2.1.-</ecNumber>
    </submittedName>
</protein>
<dbReference type="Gene3D" id="3.90.400.10">
    <property type="entry name" value="Oligo-1,6-glucosidase, Domain 2"/>
    <property type="match status" value="1"/>
</dbReference>
<dbReference type="Gene3D" id="3.20.20.80">
    <property type="entry name" value="Glycosidases"/>
    <property type="match status" value="1"/>
</dbReference>
<dbReference type="PANTHER" id="PTHR10357:SF178">
    <property type="entry name" value="OLIGO-1,6-GLUCOSIDASE 3-RELATED"/>
    <property type="match status" value="1"/>
</dbReference>
<keyword evidence="2" id="KW-0326">Glycosidase</keyword>
<keyword evidence="3" id="KW-1185">Reference proteome</keyword>
<dbReference type="InterPro" id="IPR045857">
    <property type="entry name" value="O16G_dom_2"/>
</dbReference>
<proteinExistence type="predicted"/>
<dbReference type="EC" id="3.2.1.-" evidence="2"/>
<evidence type="ECO:0000313" key="3">
    <source>
        <dbReference type="Proteomes" id="UP001623660"/>
    </source>
</evidence>
<feature type="domain" description="Glycosyl hydrolase family 13 catalytic" evidence="1">
    <location>
        <begin position="13"/>
        <end position="415"/>
    </location>
</feature>
<dbReference type="InterPro" id="IPR006047">
    <property type="entry name" value="GH13_cat_dom"/>
</dbReference>
<dbReference type="SUPFAM" id="SSF51011">
    <property type="entry name" value="Glycosyl hydrolase domain"/>
    <property type="match status" value="1"/>
</dbReference>